<dbReference type="EMBL" id="JAVRRA010025423">
    <property type="protein sequence ID" value="KAK5114747.1"/>
    <property type="molecule type" value="Genomic_DNA"/>
</dbReference>
<proteinExistence type="predicted"/>
<accession>A0ABR0KR94</accession>
<gene>
    <name evidence="1" type="ORF">LTR16_005217</name>
</gene>
<feature type="non-terminal residue" evidence="1">
    <location>
        <position position="1"/>
    </location>
</feature>
<organism evidence="1 2">
    <name type="scientific">Cryomyces antarcticus</name>
    <dbReference type="NCBI Taxonomy" id="329879"/>
    <lineage>
        <taxon>Eukaryota</taxon>
        <taxon>Fungi</taxon>
        <taxon>Dikarya</taxon>
        <taxon>Ascomycota</taxon>
        <taxon>Pezizomycotina</taxon>
        <taxon>Dothideomycetes</taxon>
        <taxon>Dothideomycetes incertae sedis</taxon>
        <taxon>Cryomyces</taxon>
    </lineage>
</organism>
<comment type="caution">
    <text evidence="1">The sequence shown here is derived from an EMBL/GenBank/DDBJ whole genome shotgun (WGS) entry which is preliminary data.</text>
</comment>
<evidence type="ECO:0000313" key="2">
    <source>
        <dbReference type="Proteomes" id="UP001357485"/>
    </source>
</evidence>
<reference evidence="1 2" key="1">
    <citation type="submission" date="2023-08" db="EMBL/GenBank/DDBJ databases">
        <title>Black Yeasts Isolated from many extreme environments.</title>
        <authorList>
            <person name="Coleine C."/>
            <person name="Stajich J.E."/>
            <person name="Selbmann L."/>
        </authorList>
    </citation>
    <scope>NUCLEOTIDE SEQUENCE [LARGE SCALE GENOMIC DNA]</scope>
    <source>
        <strain evidence="1 2">CCFEE 536</strain>
    </source>
</reference>
<keyword evidence="2" id="KW-1185">Reference proteome</keyword>
<dbReference type="Proteomes" id="UP001357485">
    <property type="component" value="Unassembled WGS sequence"/>
</dbReference>
<evidence type="ECO:0000313" key="1">
    <source>
        <dbReference type="EMBL" id="KAK5114747.1"/>
    </source>
</evidence>
<name>A0ABR0KR94_9PEZI</name>
<protein>
    <submittedName>
        <fullName evidence="1">Uncharacterized protein</fullName>
    </submittedName>
</protein>
<sequence length="89" mass="9382">GSVALESCNARDRPVKLASAGHAGTEYGMGSCGLERVQAVGMDKDGCACAKQGQPTLQRVTVHSDPMTAPWLSKVVERESPRRVKAVEG</sequence>